<feature type="transmembrane region" description="Helical" evidence="1">
    <location>
        <begin position="15"/>
        <end position="33"/>
    </location>
</feature>
<sequence length="162" mass="17924">MPQEEDGQFNERACMSWKIVLGTMGLLIILSVLGIRRALLLWQNTIRSVGLLAFKLVLWIWTTMEHHAQASPDQATLTGSSCPPEALSVSYSVVEDTKAVRLSLTIMGFVETTLYGWSVSRNNAPRLLSLFPFAFISHARPPPHMAENLSRVGNFAAQTHGS</sequence>
<comment type="caution">
    <text evidence="2">The sequence shown here is derived from an EMBL/GenBank/DDBJ whole genome shotgun (WGS) entry which is preliminary data.</text>
</comment>
<keyword evidence="1" id="KW-0812">Transmembrane</keyword>
<dbReference type="Proteomes" id="UP001141327">
    <property type="component" value="Unassembled WGS sequence"/>
</dbReference>
<evidence type="ECO:0000313" key="2">
    <source>
        <dbReference type="EMBL" id="KAJ4455600.1"/>
    </source>
</evidence>
<proteinExistence type="predicted"/>
<organism evidence="2 3">
    <name type="scientific">Paratrimastix pyriformis</name>
    <dbReference type="NCBI Taxonomy" id="342808"/>
    <lineage>
        <taxon>Eukaryota</taxon>
        <taxon>Metamonada</taxon>
        <taxon>Preaxostyla</taxon>
        <taxon>Paratrimastigidae</taxon>
        <taxon>Paratrimastix</taxon>
    </lineage>
</organism>
<keyword evidence="1" id="KW-0472">Membrane</keyword>
<gene>
    <name evidence="2" type="ORF">PAPYR_9407</name>
</gene>
<keyword evidence="1" id="KW-1133">Transmembrane helix</keyword>
<protein>
    <submittedName>
        <fullName evidence="2">Uncharacterized protein</fullName>
    </submittedName>
</protein>
<accession>A0ABQ8UE17</accession>
<keyword evidence="3" id="KW-1185">Reference proteome</keyword>
<evidence type="ECO:0000313" key="3">
    <source>
        <dbReference type="Proteomes" id="UP001141327"/>
    </source>
</evidence>
<dbReference type="EMBL" id="JAPMOS010000100">
    <property type="protein sequence ID" value="KAJ4455600.1"/>
    <property type="molecule type" value="Genomic_DNA"/>
</dbReference>
<name>A0ABQ8UE17_9EUKA</name>
<evidence type="ECO:0000256" key="1">
    <source>
        <dbReference type="SAM" id="Phobius"/>
    </source>
</evidence>
<feature type="transmembrane region" description="Helical" evidence="1">
    <location>
        <begin position="45"/>
        <end position="62"/>
    </location>
</feature>
<reference evidence="2" key="1">
    <citation type="journal article" date="2022" name="bioRxiv">
        <title>Genomics of Preaxostyla Flagellates Illuminates Evolutionary Transitions and the Path Towards Mitochondrial Loss.</title>
        <authorList>
            <person name="Novak L.V.F."/>
            <person name="Treitli S.C."/>
            <person name="Pyrih J."/>
            <person name="Halakuc P."/>
            <person name="Pipaliya S.V."/>
            <person name="Vacek V."/>
            <person name="Brzon O."/>
            <person name="Soukal P."/>
            <person name="Eme L."/>
            <person name="Dacks J.B."/>
            <person name="Karnkowska A."/>
            <person name="Elias M."/>
            <person name="Hampl V."/>
        </authorList>
    </citation>
    <scope>NUCLEOTIDE SEQUENCE</scope>
    <source>
        <strain evidence="2">RCP-MX</strain>
    </source>
</reference>